<keyword evidence="1" id="KW-1133">Transmembrane helix</keyword>
<feature type="transmembrane region" description="Helical" evidence="1">
    <location>
        <begin position="182"/>
        <end position="200"/>
    </location>
</feature>
<dbReference type="RefSeq" id="WP_014957167.1">
    <property type="nucleotide sequence ID" value="NC_018645.1"/>
</dbReference>
<feature type="transmembrane region" description="Helical" evidence="1">
    <location>
        <begin position="38"/>
        <end position="55"/>
    </location>
</feature>
<evidence type="ECO:0000313" key="3">
    <source>
        <dbReference type="Proteomes" id="UP000007347"/>
    </source>
</evidence>
<feature type="transmembrane region" description="Helical" evidence="1">
    <location>
        <begin position="268"/>
        <end position="290"/>
    </location>
</feature>
<dbReference type="Pfam" id="PF16983">
    <property type="entry name" value="MFS_MOT1"/>
    <property type="match status" value="2"/>
</dbReference>
<gene>
    <name evidence="2" type="primary">sulP2</name>
    <name evidence="2" type="ordered locus">TOL2_C16610</name>
</gene>
<feature type="transmembrane region" description="Helical" evidence="1">
    <location>
        <begin position="371"/>
        <end position="396"/>
    </location>
</feature>
<proteinExistence type="predicted"/>
<dbReference type="Proteomes" id="UP000007347">
    <property type="component" value="Chromosome"/>
</dbReference>
<dbReference type="AlphaFoldDB" id="K0NIZ2"/>
<dbReference type="InterPro" id="IPR031563">
    <property type="entry name" value="MOT1/MOT2"/>
</dbReference>
<evidence type="ECO:0000313" key="2">
    <source>
        <dbReference type="EMBL" id="CCK79823.1"/>
    </source>
</evidence>
<feature type="transmembrane region" description="Helical" evidence="1">
    <location>
        <begin position="230"/>
        <end position="256"/>
    </location>
</feature>
<reference evidence="2 3" key="1">
    <citation type="journal article" date="2013" name="Environ. Microbiol.">
        <title>Complete genome, catabolic sub-proteomes and key-metabolites of Desulfobacula toluolica Tol2, a marine, aromatic compound-degrading, sulfate-reducing bacterium.</title>
        <authorList>
            <person name="Wohlbrand L."/>
            <person name="Jacob J.H."/>
            <person name="Kube M."/>
            <person name="Mussmann M."/>
            <person name="Jarling R."/>
            <person name="Beck A."/>
            <person name="Amann R."/>
            <person name="Wilkes H."/>
            <person name="Reinhardt R."/>
            <person name="Rabus R."/>
        </authorList>
    </citation>
    <scope>NUCLEOTIDE SEQUENCE [LARGE SCALE GENOMIC DNA]</scope>
    <source>
        <strain evidence="3">DSM 7467 / Tol2</strain>
    </source>
</reference>
<feature type="transmembrane region" description="Helical" evidence="1">
    <location>
        <begin position="310"/>
        <end position="327"/>
    </location>
</feature>
<dbReference type="PANTHER" id="PTHR31970:SF9">
    <property type="entry name" value="MOLYBDATE TRANSPORTER 2"/>
    <property type="match status" value="1"/>
</dbReference>
<dbReference type="HOGENOM" id="CLU_032158_1_0_7"/>
<feature type="transmembrane region" description="Helical" evidence="1">
    <location>
        <begin position="67"/>
        <end position="95"/>
    </location>
</feature>
<organism evidence="2 3">
    <name type="scientific">Desulfobacula toluolica (strain DSM 7467 / Tol2)</name>
    <dbReference type="NCBI Taxonomy" id="651182"/>
    <lineage>
        <taxon>Bacteria</taxon>
        <taxon>Pseudomonadati</taxon>
        <taxon>Thermodesulfobacteriota</taxon>
        <taxon>Desulfobacteria</taxon>
        <taxon>Desulfobacterales</taxon>
        <taxon>Desulfobacteraceae</taxon>
        <taxon>Desulfobacula</taxon>
    </lineage>
</organism>
<protein>
    <submittedName>
        <fullName evidence="2">SulP2: sulfate transporter</fullName>
    </submittedName>
</protein>
<feature type="transmembrane region" description="Helical" evidence="1">
    <location>
        <begin position="334"/>
        <end position="359"/>
    </location>
</feature>
<dbReference type="KEGG" id="dto:TOL2_C16610"/>
<dbReference type="STRING" id="651182.TOL2_C16610"/>
<dbReference type="OrthoDB" id="7361398at2"/>
<accession>K0NIZ2</accession>
<evidence type="ECO:0000256" key="1">
    <source>
        <dbReference type="SAM" id="Phobius"/>
    </source>
</evidence>
<keyword evidence="1" id="KW-0472">Membrane</keyword>
<sequence>MMTQYKFNRMEVAGSLGDLGTLLPMAIGMTMINGLNPMGIFLSVGLFYILSGLYFKVTVPVQPMKVIGAYAIATGMSASQISASGFWVGCFLLIIGGTNAIKVIGKYVPKPVIRGVQLSTGVLLMAQGVRFIIGTSKFQILRQAVEPYLTVQNLGPLPVGIVIGIIGGLLTLLLLENKRLPAGLFIVSGGIFIGLVWGTHEGIYKAFNNLMGGLNLSEFFPFEFPTRADFTFALLALVLPQIPMTLGNAVIAYADLSKDYFDDKSKKVTYKSACISMALANFMSFFLGGMPLCHGAGGLAAHYRFGARTAGSNMIIGSIFLILAVVFGSHLLSILYLIPMSVLGVLLLFAGSQLSMTIIDIKNHKDLFVSLMMLGITLASNLAAAFIVGIAIAYALKSNKLTV</sequence>
<dbReference type="GO" id="GO:0015098">
    <property type="term" value="F:molybdate ion transmembrane transporter activity"/>
    <property type="evidence" value="ECO:0007669"/>
    <property type="project" value="InterPro"/>
</dbReference>
<dbReference type="PANTHER" id="PTHR31970">
    <property type="match status" value="1"/>
</dbReference>
<keyword evidence="3" id="KW-1185">Reference proteome</keyword>
<keyword evidence="1" id="KW-0812">Transmembrane</keyword>
<name>K0NIZ2_DESTT</name>
<feature type="transmembrane region" description="Helical" evidence="1">
    <location>
        <begin position="157"/>
        <end position="175"/>
    </location>
</feature>
<dbReference type="EMBL" id="FO203503">
    <property type="protein sequence ID" value="CCK79823.1"/>
    <property type="molecule type" value="Genomic_DNA"/>
</dbReference>